<protein>
    <recommendedName>
        <fullName evidence="3">HTH deoR-type domain-containing protein</fullName>
    </recommendedName>
</protein>
<dbReference type="Proteomes" id="UP000196440">
    <property type="component" value="Unassembled WGS sequence"/>
</dbReference>
<keyword evidence="2" id="KW-0804">Transcription</keyword>
<reference evidence="4 5" key="1">
    <citation type="submission" date="2017-05" db="EMBL/GenBank/DDBJ databases">
        <title>Whole genome sequencing of Yersinia kristensenii.</title>
        <authorList>
            <person name="Campioni F."/>
        </authorList>
    </citation>
    <scope>NUCLEOTIDE SEQUENCE [LARGE SCALE GENOMIC DNA]</scope>
    <source>
        <strain evidence="4 5">CFSAN060536</strain>
    </source>
</reference>
<dbReference type="GO" id="GO:0003700">
    <property type="term" value="F:DNA-binding transcription factor activity"/>
    <property type="evidence" value="ECO:0007669"/>
    <property type="project" value="InterPro"/>
</dbReference>
<dbReference type="EMBL" id="NHOI01000027">
    <property type="protein sequence ID" value="OVZ84371.1"/>
    <property type="molecule type" value="Genomic_DNA"/>
</dbReference>
<evidence type="ECO:0000256" key="1">
    <source>
        <dbReference type="ARBA" id="ARBA00023015"/>
    </source>
</evidence>
<dbReference type="RefSeq" id="WP_080471952.1">
    <property type="nucleotide sequence ID" value="NZ_CBCPKE010000012.1"/>
</dbReference>
<evidence type="ECO:0000313" key="4">
    <source>
        <dbReference type="EMBL" id="OVZ84371.1"/>
    </source>
</evidence>
<name>A0A208ZV58_YERIN</name>
<comment type="caution">
    <text evidence="4">The sequence shown here is derived from an EMBL/GenBank/DDBJ whole genome shotgun (WGS) entry which is preliminary data.</text>
</comment>
<accession>A0A208ZV58</accession>
<evidence type="ECO:0000256" key="2">
    <source>
        <dbReference type="ARBA" id="ARBA00023163"/>
    </source>
</evidence>
<feature type="domain" description="HTH deoR-type" evidence="3">
    <location>
        <begin position="21"/>
        <end position="49"/>
    </location>
</feature>
<keyword evidence="1" id="KW-0805">Transcription regulation</keyword>
<sequence length="76" mass="8554">MGGLMARAEKLAERLCHCVILLCQGKTLSVRMLTQLFGISPRTARRDLARMGCIMEPTSPGCWRLSAPLRRAFIHR</sequence>
<dbReference type="InterPro" id="IPR036390">
    <property type="entry name" value="WH_DNA-bd_sf"/>
</dbReference>
<dbReference type="SUPFAM" id="SSF46785">
    <property type="entry name" value="Winged helix' DNA-binding domain"/>
    <property type="match status" value="1"/>
</dbReference>
<gene>
    <name evidence="4" type="ORF">CBW57_17670</name>
</gene>
<organism evidence="4 5">
    <name type="scientific">Yersinia intermedia</name>
    <dbReference type="NCBI Taxonomy" id="631"/>
    <lineage>
        <taxon>Bacteria</taxon>
        <taxon>Pseudomonadati</taxon>
        <taxon>Pseudomonadota</taxon>
        <taxon>Gammaproteobacteria</taxon>
        <taxon>Enterobacterales</taxon>
        <taxon>Yersiniaceae</taxon>
        <taxon>Yersinia</taxon>
    </lineage>
</organism>
<evidence type="ECO:0000259" key="3">
    <source>
        <dbReference type="Pfam" id="PF08220"/>
    </source>
</evidence>
<dbReference type="InterPro" id="IPR001034">
    <property type="entry name" value="DeoR_HTH"/>
</dbReference>
<evidence type="ECO:0000313" key="5">
    <source>
        <dbReference type="Proteomes" id="UP000196440"/>
    </source>
</evidence>
<proteinExistence type="predicted"/>
<dbReference type="Pfam" id="PF08220">
    <property type="entry name" value="HTH_DeoR"/>
    <property type="match status" value="1"/>
</dbReference>
<dbReference type="AlphaFoldDB" id="A0A208ZV58"/>